<organism evidence="1 2">
    <name type="scientific">Pseudomonas phytophila</name>
    <dbReference type="NCBI Taxonomy" id="2867264"/>
    <lineage>
        <taxon>Bacteria</taxon>
        <taxon>Pseudomonadati</taxon>
        <taxon>Pseudomonadota</taxon>
        <taxon>Gammaproteobacteria</taxon>
        <taxon>Pseudomonadales</taxon>
        <taxon>Pseudomonadaceae</taxon>
        <taxon>Pseudomonas</taxon>
    </lineage>
</organism>
<gene>
    <name evidence="1" type="ORF">K3169_14390</name>
</gene>
<evidence type="ECO:0000313" key="1">
    <source>
        <dbReference type="EMBL" id="UXZ98970.1"/>
    </source>
</evidence>
<name>A0ABY6FLX9_9PSED</name>
<dbReference type="Proteomes" id="UP001063228">
    <property type="component" value="Chromosome"/>
</dbReference>
<keyword evidence="2" id="KW-1185">Reference proteome</keyword>
<dbReference type="RefSeq" id="WP_263272105.1">
    <property type="nucleotide sequence ID" value="NZ_CP081201.1"/>
</dbReference>
<dbReference type="EMBL" id="CP081201">
    <property type="protein sequence ID" value="UXZ98970.1"/>
    <property type="molecule type" value="Genomic_DNA"/>
</dbReference>
<accession>A0ABY6FLX9</accession>
<reference evidence="1" key="1">
    <citation type="submission" date="2021-08" db="EMBL/GenBank/DDBJ databases">
        <title>Complete genome sequence of Pseudomonas phytophila.</title>
        <authorList>
            <person name="Weir B.S."/>
            <person name="Templeton M.D."/>
            <person name="Arshed S."/>
            <person name="Andersen M.T."/>
            <person name="Jayaraman J."/>
        </authorList>
    </citation>
    <scope>NUCLEOTIDE SEQUENCE</scope>
    <source>
        <strain evidence="1">ICMP 23753</strain>
    </source>
</reference>
<proteinExistence type="predicted"/>
<evidence type="ECO:0000313" key="2">
    <source>
        <dbReference type="Proteomes" id="UP001063228"/>
    </source>
</evidence>
<protein>
    <submittedName>
        <fullName evidence="1">Uncharacterized protein</fullName>
    </submittedName>
</protein>
<sequence>MSLTKEAVQLITDTALLAVMTTHQRTAPASSMARSVSLEMPERIKVSGCSHSANGYVQGLYLCVKHARNMRIDDLCVSQRLALSYS</sequence>